<name>D7MKE0_ARALL</name>
<protein>
    <submittedName>
        <fullName evidence="1">Predicted protein</fullName>
    </submittedName>
</protein>
<evidence type="ECO:0000313" key="2">
    <source>
        <dbReference type="Proteomes" id="UP000008694"/>
    </source>
</evidence>
<feature type="non-terminal residue" evidence="1">
    <location>
        <position position="122"/>
    </location>
</feature>
<evidence type="ECO:0000313" key="1">
    <source>
        <dbReference type="EMBL" id="EFH40109.1"/>
    </source>
</evidence>
<keyword evidence="2" id="KW-1185">Reference proteome</keyword>
<dbReference type="EMBL" id="GL348720">
    <property type="protein sequence ID" value="EFH40109.1"/>
    <property type="molecule type" value="Genomic_DNA"/>
</dbReference>
<dbReference type="Proteomes" id="UP000008694">
    <property type="component" value="Unassembled WGS sequence"/>
</dbReference>
<sequence>MTITPFKELEIDGTIINPLEEPSPLIPNEMFRFRHYNELWTIAGTKQHLTDVVGELTKIQGSNLEDLSCDEKITLYPLLADGKNVRVMVWDAGALEFHKLYATIVGKATILIMTAVNPKTYG</sequence>
<gene>
    <name evidence="1" type="ORF">ARALYDRAFT_684167</name>
</gene>
<dbReference type="InterPro" id="IPR012340">
    <property type="entry name" value="NA-bd_OB-fold"/>
</dbReference>
<accession>D7MKE0</accession>
<dbReference type="Gene3D" id="2.40.50.140">
    <property type="entry name" value="Nucleic acid-binding proteins"/>
    <property type="match status" value="1"/>
</dbReference>
<proteinExistence type="predicted"/>
<reference evidence="2" key="1">
    <citation type="journal article" date="2011" name="Nat. Genet.">
        <title>The Arabidopsis lyrata genome sequence and the basis of rapid genome size change.</title>
        <authorList>
            <person name="Hu T.T."/>
            <person name="Pattyn P."/>
            <person name="Bakker E.G."/>
            <person name="Cao J."/>
            <person name="Cheng J.-F."/>
            <person name="Clark R.M."/>
            <person name="Fahlgren N."/>
            <person name="Fawcett J.A."/>
            <person name="Grimwood J."/>
            <person name="Gundlach H."/>
            <person name="Haberer G."/>
            <person name="Hollister J.D."/>
            <person name="Ossowski S."/>
            <person name="Ottilar R.P."/>
            <person name="Salamov A.A."/>
            <person name="Schneeberger K."/>
            <person name="Spannagl M."/>
            <person name="Wang X."/>
            <person name="Yang L."/>
            <person name="Nasrallah M.E."/>
            <person name="Bergelson J."/>
            <person name="Carrington J.C."/>
            <person name="Gaut B.S."/>
            <person name="Schmutz J."/>
            <person name="Mayer K.F.X."/>
            <person name="Van de Peer Y."/>
            <person name="Grigoriev I.V."/>
            <person name="Nordborg M."/>
            <person name="Weigel D."/>
            <person name="Guo Y.-L."/>
        </authorList>
    </citation>
    <scope>NUCLEOTIDE SEQUENCE [LARGE SCALE GENOMIC DNA]</scope>
    <source>
        <strain evidence="2">cv. MN47</strain>
    </source>
</reference>
<organism evidence="2">
    <name type="scientific">Arabidopsis lyrata subsp. lyrata</name>
    <name type="common">Lyre-leaved rock-cress</name>
    <dbReference type="NCBI Taxonomy" id="81972"/>
    <lineage>
        <taxon>Eukaryota</taxon>
        <taxon>Viridiplantae</taxon>
        <taxon>Streptophyta</taxon>
        <taxon>Embryophyta</taxon>
        <taxon>Tracheophyta</taxon>
        <taxon>Spermatophyta</taxon>
        <taxon>Magnoliopsida</taxon>
        <taxon>eudicotyledons</taxon>
        <taxon>Gunneridae</taxon>
        <taxon>Pentapetalae</taxon>
        <taxon>rosids</taxon>
        <taxon>malvids</taxon>
        <taxon>Brassicales</taxon>
        <taxon>Brassicaceae</taxon>
        <taxon>Camelineae</taxon>
        <taxon>Arabidopsis</taxon>
    </lineage>
</organism>
<dbReference type="AlphaFoldDB" id="D7MKE0"/>
<dbReference type="HOGENOM" id="CLU_2032509_0_0_1"/>
<dbReference type="Gramene" id="Al_scaffold_0008_987">
    <property type="protein sequence ID" value="Al_scaffold_0008_987"/>
    <property type="gene ID" value="Al_scaffold_0008_987"/>
</dbReference>